<evidence type="ECO:0000313" key="2">
    <source>
        <dbReference type="Proteomes" id="UP000887575"/>
    </source>
</evidence>
<dbReference type="WBParaSite" id="MBELARI_LOCUS15705">
    <property type="protein sequence ID" value="MBELARI_LOCUS15705"/>
    <property type="gene ID" value="MBELARI_LOCUS15705"/>
</dbReference>
<name>A0AAF3ENS4_9BILA</name>
<sequence length="200" mass="21898">MWKELIFLVLASQAVTAQTQSATATVALLGINSTTISQWTNAFLNIFAKNQVNTMNLGFFCLANWDKMQICDLLAAVPNYFPTASKPVIEKLISESIQRSRNFLSAVKKLSGKVHNCVQTGIPIVNNHNQTIPEMADSLFAHLQNQDPIAYKAISVYIQMKFIPKVNEALAKLTATTTTKALTTTTPKTVAPPATSAVRK</sequence>
<keyword evidence="1" id="KW-0732">Signal</keyword>
<evidence type="ECO:0000313" key="3">
    <source>
        <dbReference type="WBParaSite" id="MBELARI_LOCUS15705"/>
    </source>
</evidence>
<organism evidence="2 3">
    <name type="scientific">Mesorhabditis belari</name>
    <dbReference type="NCBI Taxonomy" id="2138241"/>
    <lineage>
        <taxon>Eukaryota</taxon>
        <taxon>Metazoa</taxon>
        <taxon>Ecdysozoa</taxon>
        <taxon>Nematoda</taxon>
        <taxon>Chromadorea</taxon>
        <taxon>Rhabditida</taxon>
        <taxon>Rhabditina</taxon>
        <taxon>Rhabditomorpha</taxon>
        <taxon>Rhabditoidea</taxon>
        <taxon>Rhabditidae</taxon>
        <taxon>Mesorhabditinae</taxon>
        <taxon>Mesorhabditis</taxon>
    </lineage>
</organism>
<proteinExistence type="predicted"/>
<feature type="signal peptide" evidence="1">
    <location>
        <begin position="1"/>
        <end position="17"/>
    </location>
</feature>
<keyword evidence="2" id="KW-1185">Reference proteome</keyword>
<protein>
    <submittedName>
        <fullName evidence="3">Uncharacterized protein</fullName>
    </submittedName>
</protein>
<evidence type="ECO:0000256" key="1">
    <source>
        <dbReference type="SAM" id="SignalP"/>
    </source>
</evidence>
<dbReference type="Proteomes" id="UP000887575">
    <property type="component" value="Unassembled WGS sequence"/>
</dbReference>
<feature type="chain" id="PRO_5042051541" evidence="1">
    <location>
        <begin position="18"/>
        <end position="200"/>
    </location>
</feature>
<dbReference type="AlphaFoldDB" id="A0AAF3ENS4"/>
<accession>A0AAF3ENS4</accession>
<reference evidence="3" key="1">
    <citation type="submission" date="2024-02" db="UniProtKB">
        <authorList>
            <consortium name="WormBaseParasite"/>
        </authorList>
    </citation>
    <scope>IDENTIFICATION</scope>
</reference>